<protein>
    <submittedName>
        <fullName evidence="1">Uncharacterized protein</fullName>
    </submittedName>
</protein>
<gene>
    <name evidence="1" type="ORF">GQ26_0033040</name>
</gene>
<dbReference type="AlphaFoldDB" id="A0A093VR06"/>
<dbReference type="HOGENOM" id="CLU_2335055_0_0_1"/>
<evidence type="ECO:0000313" key="1">
    <source>
        <dbReference type="EMBL" id="KFX52439.1"/>
    </source>
</evidence>
<accession>A0A093VR06</accession>
<comment type="caution">
    <text evidence="1">The sequence shown here is derived from an EMBL/GenBank/DDBJ whole genome shotgun (WGS) entry which is preliminary data.</text>
</comment>
<name>A0A093VR06_TALMA</name>
<dbReference type="EMBL" id="JPOX01000003">
    <property type="protein sequence ID" value="KFX52439.1"/>
    <property type="molecule type" value="Genomic_DNA"/>
</dbReference>
<sequence>METPSVKSQQPRVTTKNESWPAAYIQWIILFMCTSSRCENSLEGTAQAQEWIIKKGPLKNSTGHIPTETVFPWKGWPMTSSPRRQTDCLSSTITLGAM</sequence>
<proteinExistence type="predicted"/>
<reference evidence="1" key="1">
    <citation type="journal article" date="2014" name="PLoS Genet.">
        <title>Signature Gene Expression Reveals Novel Clues to the Molecular Mechanisms of Dimorphic Transition in Penicillium marneffei.</title>
        <authorList>
            <person name="Yang E."/>
            <person name="Wang G."/>
            <person name="Cai J."/>
            <person name="Woo P.C."/>
            <person name="Lau S.K."/>
            <person name="Yuen K.-Y."/>
            <person name="Chow W.-N."/>
            <person name="Lin X."/>
        </authorList>
    </citation>
    <scope>NUCLEOTIDE SEQUENCE [LARGE SCALE GENOMIC DNA]</scope>
    <source>
        <strain evidence="1">PM1</strain>
    </source>
</reference>
<organism evidence="1">
    <name type="scientific">Talaromyces marneffei PM1</name>
    <dbReference type="NCBI Taxonomy" id="1077442"/>
    <lineage>
        <taxon>Eukaryota</taxon>
        <taxon>Fungi</taxon>
        <taxon>Dikarya</taxon>
        <taxon>Ascomycota</taxon>
        <taxon>Pezizomycotina</taxon>
        <taxon>Eurotiomycetes</taxon>
        <taxon>Eurotiomycetidae</taxon>
        <taxon>Eurotiales</taxon>
        <taxon>Trichocomaceae</taxon>
        <taxon>Talaromyces</taxon>
        <taxon>Talaromyces sect. Talaromyces</taxon>
    </lineage>
</organism>